<evidence type="ECO:0000256" key="1">
    <source>
        <dbReference type="ARBA" id="ARBA00004162"/>
    </source>
</evidence>
<gene>
    <name evidence="9" type="ORF">FPL22_01385</name>
</gene>
<keyword evidence="6 8" id="KW-0472">Membrane</keyword>
<reference evidence="9 10" key="1">
    <citation type="submission" date="2019-07" db="EMBL/GenBank/DDBJ databases">
        <title>Description of 53C-WASEF.</title>
        <authorList>
            <person name="Pitt A."/>
            <person name="Hahn M.W."/>
        </authorList>
    </citation>
    <scope>NUCLEOTIDE SEQUENCE [LARGE SCALE GENOMIC DNA]</scope>
    <source>
        <strain evidence="9 10">53C-WASEF</strain>
    </source>
</reference>
<evidence type="ECO:0000256" key="7">
    <source>
        <dbReference type="RuleBase" id="RU003879"/>
    </source>
</evidence>
<evidence type="ECO:0000256" key="5">
    <source>
        <dbReference type="ARBA" id="ARBA00022989"/>
    </source>
</evidence>
<dbReference type="Proteomes" id="UP000315648">
    <property type="component" value="Unassembled WGS sequence"/>
</dbReference>
<organism evidence="9 10">
    <name type="scientific">Rariglobus hedericola</name>
    <dbReference type="NCBI Taxonomy" id="2597822"/>
    <lineage>
        <taxon>Bacteria</taxon>
        <taxon>Pseudomonadati</taxon>
        <taxon>Verrucomicrobiota</taxon>
        <taxon>Opitutia</taxon>
        <taxon>Opitutales</taxon>
        <taxon>Opitutaceae</taxon>
        <taxon>Rariglobus</taxon>
    </lineage>
</organism>
<keyword evidence="7" id="KW-0653">Protein transport</keyword>
<comment type="subcellular location">
    <subcellularLocation>
        <location evidence="1">Cell membrane</location>
        <topology evidence="1">Single-pass membrane protein</topology>
    </subcellularLocation>
    <subcellularLocation>
        <location evidence="7">Cell membrane</location>
        <topology evidence="7">Single-pass type II membrane protein</topology>
    </subcellularLocation>
</comment>
<protein>
    <submittedName>
        <fullName evidence="9">Biopolymer transporter ExbD</fullName>
    </submittedName>
</protein>
<name>A0A556QN17_9BACT</name>
<keyword evidence="5 8" id="KW-1133">Transmembrane helix</keyword>
<accession>A0A556QN17</accession>
<dbReference type="GO" id="GO:0022857">
    <property type="term" value="F:transmembrane transporter activity"/>
    <property type="evidence" value="ECO:0007669"/>
    <property type="project" value="InterPro"/>
</dbReference>
<dbReference type="Pfam" id="PF02472">
    <property type="entry name" value="ExbD"/>
    <property type="match status" value="1"/>
</dbReference>
<evidence type="ECO:0000256" key="4">
    <source>
        <dbReference type="ARBA" id="ARBA00022692"/>
    </source>
</evidence>
<dbReference type="OrthoDB" id="194938at2"/>
<evidence type="ECO:0000256" key="6">
    <source>
        <dbReference type="ARBA" id="ARBA00023136"/>
    </source>
</evidence>
<dbReference type="InterPro" id="IPR003400">
    <property type="entry name" value="ExbD"/>
</dbReference>
<dbReference type="EMBL" id="VMBG01000001">
    <property type="protein sequence ID" value="TSJ77992.1"/>
    <property type="molecule type" value="Genomic_DNA"/>
</dbReference>
<evidence type="ECO:0000256" key="2">
    <source>
        <dbReference type="ARBA" id="ARBA00005811"/>
    </source>
</evidence>
<dbReference type="Gene3D" id="3.30.420.270">
    <property type="match status" value="1"/>
</dbReference>
<keyword evidence="7" id="KW-0813">Transport</keyword>
<keyword evidence="10" id="KW-1185">Reference proteome</keyword>
<sequence>MSGLYQRRRKRPELNLVPLIDVLVMLVFFSFVTMQFRSSATLNITLPKVETAGKNEFKGTVTIGIGADGTLSFNGKQASEAQLAELLRQVRDLDKDTPVLIRADETTPLKTLTFVMDACRKTGLNRFSLQSR</sequence>
<keyword evidence="3" id="KW-1003">Cell membrane</keyword>
<comment type="similarity">
    <text evidence="2 7">Belongs to the ExbD/TolR family.</text>
</comment>
<evidence type="ECO:0000313" key="10">
    <source>
        <dbReference type="Proteomes" id="UP000315648"/>
    </source>
</evidence>
<dbReference type="PANTHER" id="PTHR30558">
    <property type="entry name" value="EXBD MEMBRANE COMPONENT OF PMF-DRIVEN MACROMOLECULE IMPORT SYSTEM"/>
    <property type="match status" value="1"/>
</dbReference>
<evidence type="ECO:0000313" key="9">
    <source>
        <dbReference type="EMBL" id="TSJ77992.1"/>
    </source>
</evidence>
<proteinExistence type="inferred from homology"/>
<dbReference type="PANTHER" id="PTHR30558:SF3">
    <property type="entry name" value="BIOPOLYMER TRANSPORT PROTEIN EXBD-RELATED"/>
    <property type="match status" value="1"/>
</dbReference>
<dbReference type="GO" id="GO:0005886">
    <property type="term" value="C:plasma membrane"/>
    <property type="evidence" value="ECO:0007669"/>
    <property type="project" value="UniProtKB-SubCell"/>
</dbReference>
<dbReference type="GO" id="GO:0015031">
    <property type="term" value="P:protein transport"/>
    <property type="evidence" value="ECO:0007669"/>
    <property type="project" value="UniProtKB-KW"/>
</dbReference>
<dbReference type="AlphaFoldDB" id="A0A556QN17"/>
<feature type="transmembrane region" description="Helical" evidence="8">
    <location>
        <begin position="16"/>
        <end position="36"/>
    </location>
</feature>
<keyword evidence="4 7" id="KW-0812">Transmembrane</keyword>
<dbReference type="RefSeq" id="WP_144228333.1">
    <property type="nucleotide sequence ID" value="NZ_CBCRVV010000001.1"/>
</dbReference>
<evidence type="ECO:0000256" key="8">
    <source>
        <dbReference type="SAM" id="Phobius"/>
    </source>
</evidence>
<comment type="caution">
    <text evidence="9">The sequence shown here is derived from an EMBL/GenBank/DDBJ whole genome shotgun (WGS) entry which is preliminary data.</text>
</comment>
<evidence type="ECO:0000256" key="3">
    <source>
        <dbReference type="ARBA" id="ARBA00022475"/>
    </source>
</evidence>